<dbReference type="InterPro" id="IPR000640">
    <property type="entry name" value="EFG_V-like"/>
</dbReference>
<dbReference type="InterPro" id="IPR009000">
    <property type="entry name" value="Transl_B-barrel_sf"/>
</dbReference>
<dbReference type="Pfam" id="PF00679">
    <property type="entry name" value="EFG_C"/>
    <property type="match status" value="1"/>
</dbReference>
<dbReference type="SUPFAM" id="SSF50447">
    <property type="entry name" value="Translation proteins"/>
    <property type="match status" value="1"/>
</dbReference>
<dbReference type="Pfam" id="PF14492">
    <property type="entry name" value="EFG_III"/>
    <property type="match status" value="1"/>
</dbReference>
<dbReference type="Gene3D" id="3.30.230.10">
    <property type="match status" value="1"/>
</dbReference>
<evidence type="ECO:0000256" key="1">
    <source>
        <dbReference type="ARBA" id="ARBA00004496"/>
    </source>
</evidence>
<dbReference type="SUPFAM" id="SSF52540">
    <property type="entry name" value="P-loop containing nucleoside triphosphate hydrolases"/>
    <property type="match status" value="1"/>
</dbReference>
<sequence>MRTTTPEKLVQLQKNPSNIRNICILAHVDHGKTTLADSLVASNGIISQRMAGKLRYMDSREDEQTRGITMKSSAISLAVQRDAQEYLVNLIDSPGHVDFSSEVSTAVRLCDGAVVVVDVVEGVCPQTHAVLRQAWLENIKPVLVLNKLDRLIMELKMDPLEAFFHLQVLLEQVNLVTNELFTTEIMAKTSSQTDGAGQEKEKSKAVSNDWTIQADDEDEERNIFFSPTQGNVVFASAYDGWGFTLNHFADMFSKKLGIKKEVLQKTLWGDFYLNSKTKRIMKGAQSKVKKPLFVQFILENIWAVYESVSVNRDAEMTEKIVKSLGLKISPRDMRHNDPRMKLQAIMGQWLSVSRAVLDVVVEKLPSPLEISEDRVEKLMCSQSQNFLSFPKATQELKDAFISCSTSDNSPVILFVSKMFPVERKMLPQFKQRPLSEAEIQQRRQQARQRHLEKMSGPTDVVNEKTKDEEVTTSQGSTVTSNGTASAVNGGGAPSVEANGIAMEIKATKKEAEEEAPTVFVAFARIYSGTVKKGQKLYVLGPKHDPSQVEEGAVRVGQSVDDLGTHDHITAFTVSDLFLFMGRELEHMDDIPAGNILGIGGLEDHILKSGTVSSTVMCPAFTDFYLDASPIVRVALEPKHAGDMVHLVRGLKLLNQADPCVQVLVQETGEHVIITAGEVHLQRCLDDLRERYAKIGLHASSPIVPFRETIINPPKVDMVNEAVQDQPIKTARAKEFEDDEEVIETGLVEMYTTNQKCCIRIRAVSLPDAVTDLLEQNVNLLKTLHGLNRAKVYGQNSKVKDTGVKDKGVKDTVLEALSHFKSSLSKAFTEEGKTWTDVIDNIWAFGPKRVGPNVLLNRVEGYDRPSVWDIQGSEGLLRDFDSNIVSGFQLATIAGPLCEEPLRGVCFVIEKWEYLDMSYAKLARISESESDPKLTDLLSSSVEKNLIIEEVDEKCNDSDKEEDSCEEVKDVIKPQRKREYGPFSGQIISCVIAGCRKAFQTQPQRLMVAMYKCNIQANSDVLGKLYGVLGKRNGSILEGDMTEGSQTFNVVATLPVVESFGFAENIRKKTSGLASPQLVFSHWQVLDVDPFWVPTTEEEYLHFGEKADSDNKARHPNLVVNGEEGPEKPDKWFEGGYR</sequence>
<dbReference type="Gene3D" id="3.90.1430.10">
    <property type="entry name" value="Yeast translation eEF2 (G' domain)"/>
    <property type="match status" value="1"/>
</dbReference>
<evidence type="ECO:0000259" key="11">
    <source>
        <dbReference type="PROSITE" id="PS51722"/>
    </source>
</evidence>
<dbReference type="PROSITE" id="PS51722">
    <property type="entry name" value="G_TR_2"/>
    <property type="match status" value="1"/>
</dbReference>
<dbReference type="AlphaFoldDB" id="A0A210QB48"/>
<dbReference type="InterPro" id="IPR027417">
    <property type="entry name" value="P-loop_NTPase"/>
</dbReference>
<dbReference type="InterPro" id="IPR020568">
    <property type="entry name" value="Ribosomal_Su5_D2-typ_SF"/>
</dbReference>
<dbReference type="InterPro" id="IPR041095">
    <property type="entry name" value="EFG_II"/>
</dbReference>
<dbReference type="InterPro" id="IPR005225">
    <property type="entry name" value="Small_GTP-bd"/>
</dbReference>
<organism evidence="12 13">
    <name type="scientific">Mizuhopecten yessoensis</name>
    <name type="common">Japanese scallop</name>
    <name type="synonym">Patinopecten yessoensis</name>
    <dbReference type="NCBI Taxonomy" id="6573"/>
    <lineage>
        <taxon>Eukaryota</taxon>
        <taxon>Metazoa</taxon>
        <taxon>Spiralia</taxon>
        <taxon>Lophotrochozoa</taxon>
        <taxon>Mollusca</taxon>
        <taxon>Bivalvia</taxon>
        <taxon>Autobranchia</taxon>
        <taxon>Pteriomorphia</taxon>
        <taxon>Pectinida</taxon>
        <taxon>Pectinoidea</taxon>
        <taxon>Pectinidae</taxon>
        <taxon>Mizuhopecten</taxon>
    </lineage>
</organism>
<dbReference type="InterPro" id="IPR056752">
    <property type="entry name" value="EFL1"/>
</dbReference>
<dbReference type="Gene3D" id="3.30.70.240">
    <property type="match status" value="1"/>
</dbReference>
<dbReference type="GO" id="GO:0042256">
    <property type="term" value="P:cytosolic ribosome assembly"/>
    <property type="evidence" value="ECO:0007669"/>
    <property type="project" value="TreeGrafter"/>
</dbReference>
<feature type="compositionally biased region" description="Polar residues" evidence="10">
    <location>
        <begin position="471"/>
        <end position="486"/>
    </location>
</feature>
<dbReference type="SMART" id="SM00838">
    <property type="entry name" value="EFG_C"/>
    <property type="match status" value="1"/>
</dbReference>
<dbReference type="FunFam" id="3.30.70.240:FF:000006">
    <property type="entry name" value="Elongation factor like GTPase 1"/>
    <property type="match status" value="1"/>
</dbReference>
<dbReference type="CDD" id="cd16261">
    <property type="entry name" value="EF2_snRNP_III"/>
    <property type="match status" value="1"/>
</dbReference>
<feature type="domain" description="Tr-type G" evidence="11">
    <location>
        <begin position="17"/>
        <end position="263"/>
    </location>
</feature>
<evidence type="ECO:0000256" key="7">
    <source>
        <dbReference type="ARBA" id="ARBA00048548"/>
    </source>
</evidence>
<dbReference type="PRINTS" id="PR00315">
    <property type="entry name" value="ELONGATNFCT"/>
</dbReference>
<evidence type="ECO:0000256" key="4">
    <source>
        <dbReference type="ARBA" id="ARBA00022741"/>
    </source>
</evidence>
<dbReference type="InterPro" id="IPR035647">
    <property type="entry name" value="EFG_III/V"/>
</dbReference>
<dbReference type="Gene3D" id="2.40.30.10">
    <property type="entry name" value="Translation factors"/>
    <property type="match status" value="1"/>
</dbReference>
<dbReference type="OrthoDB" id="364892at2759"/>
<evidence type="ECO:0000256" key="8">
    <source>
        <dbReference type="ARBA" id="ARBA00068031"/>
    </source>
</evidence>
<comment type="catalytic activity">
    <reaction evidence="7">
        <text>GTP + H2O = GDP + phosphate + H(+)</text>
        <dbReference type="Rhea" id="RHEA:19669"/>
        <dbReference type="ChEBI" id="CHEBI:15377"/>
        <dbReference type="ChEBI" id="CHEBI:15378"/>
        <dbReference type="ChEBI" id="CHEBI:37565"/>
        <dbReference type="ChEBI" id="CHEBI:43474"/>
        <dbReference type="ChEBI" id="CHEBI:58189"/>
    </reaction>
</comment>
<keyword evidence="6" id="KW-0342">GTP-binding</keyword>
<dbReference type="FunFam" id="3.90.1430.10:FF:000002">
    <property type="entry name" value="Elongation factor like GTPase 1"/>
    <property type="match status" value="1"/>
</dbReference>
<dbReference type="Pfam" id="PF25118">
    <property type="entry name" value="EFL1"/>
    <property type="match status" value="1"/>
</dbReference>
<dbReference type="EMBL" id="NEDP02004357">
    <property type="protein sequence ID" value="OWF45956.1"/>
    <property type="molecule type" value="Genomic_DNA"/>
</dbReference>
<dbReference type="GO" id="GO:0003746">
    <property type="term" value="F:translation elongation factor activity"/>
    <property type="evidence" value="ECO:0007669"/>
    <property type="project" value="UniProtKB-KW"/>
</dbReference>
<dbReference type="InterPro" id="IPR000795">
    <property type="entry name" value="T_Tr_GTP-bd_dom"/>
</dbReference>
<protein>
    <recommendedName>
        <fullName evidence="8">Ribosome assembly protein 1</fullName>
    </recommendedName>
    <alternativeName>
        <fullName evidence="9">Elongation factor-like 1</fullName>
    </alternativeName>
</protein>
<keyword evidence="3" id="KW-0690">Ribosome biogenesis</keyword>
<dbReference type="FunFam" id="3.40.50.300:FF:000746">
    <property type="entry name" value="Ribosome assembly protein 1"/>
    <property type="match status" value="1"/>
</dbReference>
<evidence type="ECO:0000256" key="6">
    <source>
        <dbReference type="ARBA" id="ARBA00023134"/>
    </source>
</evidence>
<feature type="region of interest" description="Disordered" evidence="10">
    <location>
        <begin position="1106"/>
        <end position="1137"/>
    </location>
</feature>
<dbReference type="FunFam" id="3.30.70.870:FF:000002">
    <property type="entry name" value="Translation elongation factor 2"/>
    <property type="match status" value="1"/>
</dbReference>
<evidence type="ECO:0000313" key="12">
    <source>
        <dbReference type="EMBL" id="OWF45956.1"/>
    </source>
</evidence>
<keyword evidence="5" id="KW-0378">Hydrolase</keyword>
<evidence type="ECO:0000256" key="2">
    <source>
        <dbReference type="ARBA" id="ARBA00022490"/>
    </source>
</evidence>
<keyword evidence="12" id="KW-0251">Elongation factor</keyword>
<comment type="caution">
    <text evidence="12">The sequence shown here is derived from an EMBL/GenBank/DDBJ whole genome shotgun (WGS) entry which is preliminary data.</text>
</comment>
<dbReference type="STRING" id="6573.A0A210QB48"/>
<dbReference type="PANTHER" id="PTHR42908:SF3">
    <property type="entry name" value="ELONGATION FACTOR-LIKE GTPASE 1"/>
    <property type="match status" value="1"/>
</dbReference>
<feature type="region of interest" description="Disordered" evidence="10">
    <location>
        <begin position="432"/>
        <end position="491"/>
    </location>
</feature>
<dbReference type="SUPFAM" id="SSF54211">
    <property type="entry name" value="Ribosomal protein S5 domain 2-like"/>
    <property type="match status" value="1"/>
</dbReference>
<dbReference type="GO" id="GO:0005525">
    <property type="term" value="F:GTP binding"/>
    <property type="evidence" value="ECO:0007669"/>
    <property type="project" value="UniProtKB-KW"/>
</dbReference>
<feature type="compositionally biased region" description="Basic and acidic residues" evidence="10">
    <location>
        <begin position="1124"/>
        <end position="1137"/>
    </location>
</feature>
<gene>
    <name evidence="12" type="ORF">KP79_PYT15395</name>
</gene>
<evidence type="ECO:0000256" key="5">
    <source>
        <dbReference type="ARBA" id="ARBA00022801"/>
    </source>
</evidence>
<dbReference type="GO" id="GO:0005829">
    <property type="term" value="C:cytosol"/>
    <property type="evidence" value="ECO:0007669"/>
    <property type="project" value="TreeGrafter"/>
</dbReference>
<dbReference type="CDD" id="cd16268">
    <property type="entry name" value="EF2_II"/>
    <property type="match status" value="1"/>
</dbReference>
<dbReference type="GO" id="GO:0003924">
    <property type="term" value="F:GTPase activity"/>
    <property type="evidence" value="ECO:0007669"/>
    <property type="project" value="InterPro"/>
</dbReference>
<dbReference type="SUPFAM" id="SSF54980">
    <property type="entry name" value="EF-G C-terminal domain-like"/>
    <property type="match status" value="2"/>
</dbReference>
<dbReference type="GO" id="GO:0043022">
    <property type="term" value="F:ribosome binding"/>
    <property type="evidence" value="ECO:0007669"/>
    <property type="project" value="TreeGrafter"/>
</dbReference>
<dbReference type="Gene3D" id="3.40.50.300">
    <property type="entry name" value="P-loop containing nucleotide triphosphate hydrolases"/>
    <property type="match status" value="1"/>
</dbReference>
<dbReference type="GO" id="GO:1990904">
    <property type="term" value="C:ribonucleoprotein complex"/>
    <property type="evidence" value="ECO:0007669"/>
    <property type="project" value="TreeGrafter"/>
</dbReference>
<evidence type="ECO:0000313" key="13">
    <source>
        <dbReference type="Proteomes" id="UP000242188"/>
    </source>
</evidence>
<keyword evidence="13" id="KW-1185">Reference proteome</keyword>
<accession>A0A210QB48</accession>
<dbReference type="CDD" id="cd04096">
    <property type="entry name" value="eEF2_snRNP_like_C"/>
    <property type="match status" value="1"/>
</dbReference>
<reference evidence="12 13" key="1">
    <citation type="journal article" date="2017" name="Nat. Ecol. Evol.">
        <title>Scallop genome provides insights into evolution of bilaterian karyotype and development.</title>
        <authorList>
            <person name="Wang S."/>
            <person name="Zhang J."/>
            <person name="Jiao W."/>
            <person name="Li J."/>
            <person name="Xun X."/>
            <person name="Sun Y."/>
            <person name="Guo X."/>
            <person name="Huan P."/>
            <person name="Dong B."/>
            <person name="Zhang L."/>
            <person name="Hu X."/>
            <person name="Sun X."/>
            <person name="Wang J."/>
            <person name="Zhao C."/>
            <person name="Wang Y."/>
            <person name="Wang D."/>
            <person name="Huang X."/>
            <person name="Wang R."/>
            <person name="Lv J."/>
            <person name="Li Y."/>
            <person name="Zhang Z."/>
            <person name="Liu B."/>
            <person name="Lu W."/>
            <person name="Hui Y."/>
            <person name="Liang J."/>
            <person name="Zhou Z."/>
            <person name="Hou R."/>
            <person name="Li X."/>
            <person name="Liu Y."/>
            <person name="Li H."/>
            <person name="Ning X."/>
            <person name="Lin Y."/>
            <person name="Zhao L."/>
            <person name="Xing Q."/>
            <person name="Dou J."/>
            <person name="Li Y."/>
            <person name="Mao J."/>
            <person name="Guo H."/>
            <person name="Dou H."/>
            <person name="Li T."/>
            <person name="Mu C."/>
            <person name="Jiang W."/>
            <person name="Fu Q."/>
            <person name="Fu X."/>
            <person name="Miao Y."/>
            <person name="Liu J."/>
            <person name="Yu Q."/>
            <person name="Li R."/>
            <person name="Liao H."/>
            <person name="Li X."/>
            <person name="Kong Y."/>
            <person name="Jiang Z."/>
            <person name="Chourrout D."/>
            <person name="Li R."/>
            <person name="Bao Z."/>
        </authorList>
    </citation>
    <scope>NUCLEOTIDE SEQUENCE [LARGE SCALE GENOMIC DNA]</scope>
    <source>
        <strain evidence="12 13">PY_sf001</strain>
    </source>
</reference>
<evidence type="ECO:0000256" key="3">
    <source>
        <dbReference type="ARBA" id="ARBA00022517"/>
    </source>
</evidence>
<dbReference type="CDD" id="cd01681">
    <property type="entry name" value="aeEF2_snRNP_like_IV"/>
    <property type="match status" value="1"/>
</dbReference>
<dbReference type="Proteomes" id="UP000242188">
    <property type="component" value="Unassembled WGS sequence"/>
</dbReference>
<proteinExistence type="predicted"/>
<evidence type="ECO:0000256" key="10">
    <source>
        <dbReference type="SAM" id="MobiDB-lite"/>
    </source>
</evidence>
<keyword evidence="4" id="KW-0547">Nucleotide-binding</keyword>
<keyword evidence="2" id="KW-0963">Cytoplasm</keyword>
<dbReference type="Gene3D" id="3.30.70.870">
    <property type="entry name" value="Elongation Factor G (Translational Gtpase), domain 3"/>
    <property type="match status" value="1"/>
</dbReference>
<dbReference type="InterPro" id="IPR014721">
    <property type="entry name" value="Ribsml_uS5_D2-typ_fold_subgr"/>
</dbReference>
<name>A0A210QB48_MIZYE</name>
<dbReference type="PANTHER" id="PTHR42908">
    <property type="entry name" value="TRANSLATION ELONGATION FACTOR-RELATED"/>
    <property type="match status" value="1"/>
</dbReference>
<dbReference type="NCBIfam" id="TIGR00231">
    <property type="entry name" value="small_GTP"/>
    <property type="match status" value="1"/>
</dbReference>
<dbReference type="Pfam" id="PF00009">
    <property type="entry name" value="GTP_EFTU"/>
    <property type="match status" value="1"/>
</dbReference>
<evidence type="ECO:0000256" key="9">
    <source>
        <dbReference type="ARBA" id="ARBA00081809"/>
    </source>
</evidence>
<comment type="subcellular location">
    <subcellularLocation>
        <location evidence="1">Cytoplasm</location>
    </subcellularLocation>
</comment>
<dbReference type="CDD" id="cd01885">
    <property type="entry name" value="EF2"/>
    <property type="match status" value="1"/>
</dbReference>
<keyword evidence="12" id="KW-0648">Protein biosynthesis</keyword>